<dbReference type="RefSeq" id="XP_018016357.1">
    <property type="nucleotide sequence ID" value="XM_018160868.1"/>
</dbReference>
<name>A0A8B7NRL7_HYAAZ</name>
<dbReference type="GO" id="GO:0003676">
    <property type="term" value="F:nucleic acid binding"/>
    <property type="evidence" value="ECO:0007669"/>
    <property type="project" value="InterPro"/>
</dbReference>
<evidence type="ECO:0000256" key="5">
    <source>
        <dbReference type="ARBA" id="ARBA00034031"/>
    </source>
</evidence>
<evidence type="ECO:0000259" key="7">
    <source>
        <dbReference type="Pfam" id="PF01974"/>
    </source>
</evidence>
<dbReference type="KEGG" id="hazt:108673085"/>
<keyword evidence="10" id="KW-0540">Nuclease</keyword>
<dbReference type="SUPFAM" id="SSF53032">
    <property type="entry name" value="tRNA-intron endonuclease catalytic domain-like"/>
    <property type="match status" value="1"/>
</dbReference>
<dbReference type="InterPro" id="IPR036167">
    <property type="entry name" value="tRNA_intron_Endo_cat-like_sf"/>
</dbReference>
<dbReference type="Pfam" id="PF26577">
    <property type="entry name" value="TSEN34_N"/>
    <property type="match status" value="1"/>
</dbReference>
<dbReference type="AlphaFoldDB" id="A0A8B7NRL7"/>
<accession>A0A8B7NRL7</accession>
<dbReference type="Pfam" id="PF01974">
    <property type="entry name" value="tRNA_int_endo"/>
    <property type="match status" value="1"/>
</dbReference>
<evidence type="ECO:0000256" key="3">
    <source>
        <dbReference type="ARBA" id="ARBA00022694"/>
    </source>
</evidence>
<dbReference type="Proteomes" id="UP000694843">
    <property type="component" value="Unplaced"/>
</dbReference>
<dbReference type="EC" id="4.6.1.16" evidence="2"/>
<feature type="compositionally biased region" description="Basic and acidic residues" evidence="6">
    <location>
        <begin position="131"/>
        <end position="143"/>
    </location>
</feature>
<evidence type="ECO:0000256" key="2">
    <source>
        <dbReference type="ARBA" id="ARBA00012573"/>
    </source>
</evidence>
<dbReference type="OrthoDB" id="48041at2759"/>
<protein>
    <recommendedName>
        <fullName evidence="2">tRNA-intron lyase</fullName>
        <ecNumber evidence="2">4.6.1.16</ecNumber>
    </recommendedName>
</protein>
<gene>
    <name evidence="10" type="primary">LOC108673085</name>
</gene>
<feature type="domain" description="tRNA intron endonuclease catalytic" evidence="7">
    <location>
        <begin position="200"/>
        <end position="288"/>
    </location>
</feature>
<evidence type="ECO:0000313" key="10">
    <source>
        <dbReference type="RefSeq" id="XP_018016357.1"/>
    </source>
</evidence>
<dbReference type="GO" id="GO:0005634">
    <property type="term" value="C:nucleus"/>
    <property type="evidence" value="ECO:0007669"/>
    <property type="project" value="UniProtKB-ARBA"/>
</dbReference>
<reference evidence="10" key="1">
    <citation type="submission" date="2025-08" db="UniProtKB">
        <authorList>
            <consortium name="RefSeq"/>
        </authorList>
    </citation>
    <scope>IDENTIFICATION</scope>
</reference>
<feature type="domain" description="TSEN34 N-terminal" evidence="8">
    <location>
        <begin position="10"/>
        <end position="75"/>
    </location>
</feature>
<comment type="similarity">
    <text evidence="1">Belongs to the tRNA-intron endonuclease family.</text>
</comment>
<keyword evidence="4" id="KW-0456">Lyase</keyword>
<dbReference type="InterPro" id="IPR011856">
    <property type="entry name" value="tRNA_endonuc-like_dom_sf"/>
</dbReference>
<dbReference type="InterPro" id="IPR059049">
    <property type="entry name" value="TSEN34_N"/>
</dbReference>
<dbReference type="CTD" id="79042"/>
<dbReference type="InterPro" id="IPR006677">
    <property type="entry name" value="tRNA_intron_Endonuc_cat-like"/>
</dbReference>
<organism evidence="9 10">
    <name type="scientific">Hyalella azteca</name>
    <name type="common">Amphipod</name>
    <dbReference type="NCBI Taxonomy" id="294128"/>
    <lineage>
        <taxon>Eukaryota</taxon>
        <taxon>Metazoa</taxon>
        <taxon>Ecdysozoa</taxon>
        <taxon>Arthropoda</taxon>
        <taxon>Crustacea</taxon>
        <taxon>Multicrustacea</taxon>
        <taxon>Malacostraca</taxon>
        <taxon>Eumalacostraca</taxon>
        <taxon>Peracarida</taxon>
        <taxon>Amphipoda</taxon>
        <taxon>Senticaudata</taxon>
        <taxon>Talitrida</taxon>
        <taxon>Talitroidea</taxon>
        <taxon>Hyalellidae</taxon>
        <taxon>Hyalella</taxon>
    </lineage>
</organism>
<proteinExistence type="inferred from homology"/>
<keyword evidence="10" id="KW-0255">Endonuclease</keyword>
<dbReference type="PANTHER" id="PTHR13070:SF0">
    <property type="entry name" value="TRNA-SPLICING ENDONUCLEASE SUBUNIT SEN34"/>
    <property type="match status" value="1"/>
</dbReference>
<evidence type="ECO:0000256" key="6">
    <source>
        <dbReference type="SAM" id="MobiDB-lite"/>
    </source>
</evidence>
<evidence type="ECO:0000256" key="4">
    <source>
        <dbReference type="ARBA" id="ARBA00023239"/>
    </source>
</evidence>
<keyword evidence="10" id="KW-0378">Hydrolase</keyword>
<sequence length="304" mass="34183">MAAAVSPMKVLVQDGNALVWNVADVQKLRSHGIVGIMDGVLPDNPQQVQTQGLPMMLMKEAATILQEMGVIELVHNPDLSNTSTENLEEKFRGMMLDSDQALQVEKYYEDRKRHITKNADKILQSAKKKNDKLDPGDPKKVPDSELTKEKVINDKINQIPPPKLGSMLVRIHNECPFIKELKSEKAPWDFPSRRRDKLVYHAFKDLWERGYWLLSGLDCGVDFLLYTDDPILVHAMYGVVVVPATADDSEDGQAGLHMRDMTAVVRLNNFSKRKTLIAFVKLDGTISYTALSWEGFSFAGSTLE</sequence>
<dbReference type="GO" id="GO:0000213">
    <property type="term" value="F:tRNA-intron lyase activity"/>
    <property type="evidence" value="ECO:0007669"/>
    <property type="project" value="UniProtKB-EC"/>
</dbReference>
<dbReference type="Gene3D" id="3.40.1350.10">
    <property type="match status" value="1"/>
</dbReference>
<evidence type="ECO:0000259" key="8">
    <source>
        <dbReference type="Pfam" id="PF26577"/>
    </source>
</evidence>
<dbReference type="OMA" id="RTFSLEW"/>
<dbReference type="CDD" id="cd22363">
    <property type="entry name" value="tRNA-intron_lyase_C"/>
    <property type="match status" value="1"/>
</dbReference>
<feature type="region of interest" description="Disordered" evidence="6">
    <location>
        <begin position="124"/>
        <end position="143"/>
    </location>
</feature>
<keyword evidence="9" id="KW-1185">Reference proteome</keyword>
<comment type="catalytic activity">
    <reaction evidence="5">
        <text>pretRNA = a 3'-half-tRNA molecule with a 5'-OH end + a 5'-half-tRNA molecule with a 2',3'-cyclic phosphate end + an intron with a 2',3'-cyclic phosphate and a 5'-hydroxyl terminus.</text>
        <dbReference type="EC" id="4.6.1.16"/>
    </reaction>
</comment>
<dbReference type="GeneID" id="108673085"/>
<evidence type="ECO:0000256" key="1">
    <source>
        <dbReference type="ARBA" id="ARBA00008078"/>
    </source>
</evidence>
<evidence type="ECO:0000313" key="9">
    <source>
        <dbReference type="Proteomes" id="UP000694843"/>
    </source>
</evidence>
<dbReference type="PANTHER" id="PTHR13070">
    <property type="entry name" value="TRNA-SPLICING ENDONUCLEASE SUBUNIT SEN34-RELATED"/>
    <property type="match status" value="1"/>
</dbReference>
<keyword evidence="3" id="KW-0819">tRNA processing</keyword>
<dbReference type="GO" id="GO:0000379">
    <property type="term" value="P:tRNA-type intron splice site recognition and cleavage"/>
    <property type="evidence" value="ECO:0007669"/>
    <property type="project" value="TreeGrafter"/>
</dbReference>